<feature type="binding site" evidence="15">
    <location>
        <position position="196"/>
    </location>
    <ligand>
        <name>substrate</name>
    </ligand>
</feature>
<dbReference type="GO" id="GO:0042744">
    <property type="term" value="P:hydrogen peroxide catabolic process"/>
    <property type="evidence" value="ECO:0007669"/>
    <property type="project" value="UniProtKB-KW"/>
</dbReference>
<dbReference type="Pfam" id="PF00141">
    <property type="entry name" value="peroxidase"/>
    <property type="match status" value="1"/>
</dbReference>
<evidence type="ECO:0000313" key="22">
    <source>
        <dbReference type="Proteomes" id="UP000230069"/>
    </source>
</evidence>
<keyword evidence="22" id="KW-1185">Reference proteome</keyword>
<dbReference type="PROSITE" id="PS00435">
    <property type="entry name" value="PEROXIDASE_1"/>
    <property type="match status" value="1"/>
</dbReference>
<dbReference type="GO" id="GO:0046872">
    <property type="term" value="F:metal ion binding"/>
    <property type="evidence" value="ECO:0007669"/>
    <property type="project" value="UniProtKB-UniRule"/>
</dbReference>
<proteinExistence type="inferred from homology"/>
<evidence type="ECO:0000256" key="11">
    <source>
        <dbReference type="ARBA" id="ARBA00023108"/>
    </source>
</evidence>
<keyword evidence="8 19" id="KW-0732">Signal</keyword>
<keyword evidence="19" id="KW-0376">Hydrogen peroxide</keyword>
<keyword evidence="12 18" id="KW-1015">Disulfide bond</keyword>
<evidence type="ECO:0000256" key="1">
    <source>
        <dbReference type="ARBA" id="ARBA00000189"/>
    </source>
</evidence>
<feature type="chain" id="PRO_5013421592" description="Peroxidase" evidence="19">
    <location>
        <begin position="21"/>
        <end position="365"/>
    </location>
</feature>
<feature type="disulfide bond" evidence="18">
    <location>
        <begin position="101"/>
        <end position="106"/>
    </location>
</feature>
<keyword evidence="10 16" id="KW-0408">Iron</keyword>
<organism evidence="21 22">
    <name type="scientific">Aquilegia coerulea</name>
    <name type="common">Rocky mountain columbine</name>
    <dbReference type="NCBI Taxonomy" id="218851"/>
    <lineage>
        <taxon>Eukaryota</taxon>
        <taxon>Viridiplantae</taxon>
        <taxon>Streptophyta</taxon>
        <taxon>Embryophyta</taxon>
        <taxon>Tracheophyta</taxon>
        <taxon>Spermatophyta</taxon>
        <taxon>Magnoliopsida</taxon>
        <taxon>Ranunculales</taxon>
        <taxon>Ranunculaceae</taxon>
        <taxon>Thalictroideae</taxon>
        <taxon>Aquilegia</taxon>
    </lineage>
</organism>
<evidence type="ECO:0000256" key="2">
    <source>
        <dbReference type="ARBA" id="ARBA00002322"/>
    </source>
</evidence>
<evidence type="ECO:0000256" key="5">
    <source>
        <dbReference type="ARBA" id="ARBA00022559"/>
    </source>
</evidence>
<dbReference type="GO" id="GO:0005576">
    <property type="term" value="C:extracellular region"/>
    <property type="evidence" value="ECO:0007669"/>
    <property type="project" value="UniProtKB-SubCell"/>
</dbReference>
<dbReference type="Gene3D" id="1.10.520.10">
    <property type="match status" value="1"/>
</dbReference>
<evidence type="ECO:0000256" key="14">
    <source>
        <dbReference type="PIRSR" id="PIRSR600823-1"/>
    </source>
</evidence>
<dbReference type="STRING" id="218851.A0A2G5DGK5"/>
<dbReference type="InterPro" id="IPR010255">
    <property type="entry name" value="Haem_peroxidase_sf"/>
</dbReference>
<keyword evidence="9 19" id="KW-0560">Oxidoreductase</keyword>
<comment type="cofactor">
    <cofactor evidence="16 19">
        <name>heme b</name>
        <dbReference type="ChEBI" id="CHEBI:60344"/>
    </cofactor>
    <text evidence="16 19">Binds 1 heme b (iron(II)-protoporphyrin IX) group per subunit.</text>
</comment>
<dbReference type="PRINTS" id="PR00458">
    <property type="entry name" value="PEROXIDASE"/>
</dbReference>
<keyword evidence="6 19" id="KW-0349">Heme</keyword>
<dbReference type="Proteomes" id="UP000230069">
    <property type="component" value="Unassembled WGS sequence"/>
</dbReference>
<feature type="domain" description="Plant heme peroxidase family profile" evidence="20">
    <location>
        <begin position="58"/>
        <end position="365"/>
    </location>
</feature>
<dbReference type="InParanoid" id="A0A2G5DGK5"/>
<dbReference type="FunCoup" id="A0A2G5DGK5">
    <property type="interactions" value="101"/>
</dbReference>
<dbReference type="InterPro" id="IPR019794">
    <property type="entry name" value="Peroxidases_AS"/>
</dbReference>
<dbReference type="EMBL" id="KZ305037">
    <property type="protein sequence ID" value="PIA42624.1"/>
    <property type="molecule type" value="Genomic_DNA"/>
</dbReference>
<dbReference type="EC" id="1.11.1.7" evidence="4 19"/>
<dbReference type="AlphaFoldDB" id="A0A2G5DGK5"/>
<dbReference type="InterPro" id="IPR002016">
    <property type="entry name" value="Haem_peroxidase"/>
</dbReference>
<keyword evidence="7 16" id="KW-0479">Metal-binding</keyword>
<keyword evidence="5 19" id="KW-0575">Peroxidase</keyword>
<feature type="binding site" evidence="16">
    <location>
        <position position="122"/>
    </location>
    <ligand>
        <name>Ca(2+)</name>
        <dbReference type="ChEBI" id="CHEBI:29108"/>
        <label>1</label>
    </ligand>
</feature>
<keyword evidence="11" id="KW-0090">Biological rhythms</keyword>
<keyword evidence="16 19" id="KW-0106">Calcium</keyword>
<dbReference type="OrthoDB" id="2113341at2759"/>
<evidence type="ECO:0000256" key="6">
    <source>
        <dbReference type="ARBA" id="ARBA00022617"/>
    </source>
</evidence>
<feature type="binding site" evidence="16">
    <location>
        <position position="100"/>
    </location>
    <ligand>
        <name>Ca(2+)</name>
        <dbReference type="ChEBI" id="CHEBI:29108"/>
        <label>1</label>
    </ligand>
</feature>
<feature type="binding site" evidence="16">
    <location>
        <position position="109"/>
    </location>
    <ligand>
        <name>Ca(2+)</name>
        <dbReference type="ChEBI" id="CHEBI:29108"/>
        <label>1</label>
    </ligand>
</feature>
<dbReference type="Gene3D" id="1.10.420.10">
    <property type="entry name" value="Peroxidase, domain 2"/>
    <property type="match status" value="1"/>
</dbReference>
<feature type="disulfide bond" evidence="18">
    <location>
        <begin position="154"/>
        <end position="361"/>
    </location>
</feature>
<dbReference type="InterPro" id="IPR033905">
    <property type="entry name" value="Secretory_peroxidase"/>
</dbReference>
<dbReference type="CDD" id="cd00693">
    <property type="entry name" value="secretory_peroxidase"/>
    <property type="match status" value="1"/>
</dbReference>
<evidence type="ECO:0000256" key="16">
    <source>
        <dbReference type="PIRSR" id="PIRSR600823-3"/>
    </source>
</evidence>
<feature type="binding site" evidence="16">
    <location>
        <position position="288"/>
    </location>
    <ligand>
        <name>Ca(2+)</name>
        <dbReference type="ChEBI" id="CHEBI:29108"/>
        <label>2</label>
    </ligand>
</feature>
<evidence type="ECO:0000256" key="12">
    <source>
        <dbReference type="ARBA" id="ARBA00023157"/>
    </source>
</evidence>
<dbReference type="FunFam" id="1.10.520.10:FF:000010">
    <property type="entry name" value="Peroxidase"/>
    <property type="match status" value="1"/>
</dbReference>
<dbReference type="GO" id="GO:0006979">
    <property type="term" value="P:response to oxidative stress"/>
    <property type="evidence" value="ECO:0007669"/>
    <property type="project" value="UniProtKB-UniRule"/>
</dbReference>
<dbReference type="PROSITE" id="PS50873">
    <property type="entry name" value="PEROXIDASE_4"/>
    <property type="match status" value="1"/>
</dbReference>
<evidence type="ECO:0000256" key="7">
    <source>
        <dbReference type="ARBA" id="ARBA00022723"/>
    </source>
</evidence>
<reference evidence="21 22" key="1">
    <citation type="submission" date="2017-09" db="EMBL/GenBank/DDBJ databases">
        <title>WGS assembly of Aquilegia coerulea Goldsmith.</title>
        <authorList>
            <person name="Hodges S."/>
            <person name="Kramer E."/>
            <person name="Nordborg M."/>
            <person name="Tomkins J."/>
            <person name="Borevitz J."/>
            <person name="Derieg N."/>
            <person name="Yan J."/>
            <person name="Mihaltcheva S."/>
            <person name="Hayes R.D."/>
            <person name="Rokhsar D."/>
        </authorList>
    </citation>
    <scope>NUCLEOTIDE SEQUENCE [LARGE SCALE GENOMIC DNA]</scope>
    <source>
        <strain evidence="22">cv. Goldsmith</strain>
    </source>
</reference>
<evidence type="ECO:0000256" key="4">
    <source>
        <dbReference type="ARBA" id="ARBA00012313"/>
    </source>
</evidence>
<evidence type="ECO:0000256" key="10">
    <source>
        <dbReference type="ARBA" id="ARBA00023004"/>
    </source>
</evidence>
<evidence type="ECO:0000313" key="21">
    <source>
        <dbReference type="EMBL" id="PIA42624.1"/>
    </source>
</evidence>
<comment type="catalytic activity">
    <reaction evidence="1 19">
        <text>2 a phenolic donor + H2O2 = 2 a phenolic radical donor + 2 H2O</text>
        <dbReference type="Rhea" id="RHEA:56136"/>
        <dbReference type="ChEBI" id="CHEBI:15377"/>
        <dbReference type="ChEBI" id="CHEBI:16240"/>
        <dbReference type="ChEBI" id="CHEBI:139520"/>
        <dbReference type="ChEBI" id="CHEBI:139521"/>
        <dbReference type="EC" id="1.11.1.7"/>
    </reaction>
</comment>
<dbReference type="PANTHER" id="PTHR31235">
    <property type="entry name" value="PEROXIDASE 25-RELATED"/>
    <property type="match status" value="1"/>
</dbReference>
<keyword evidence="19" id="KW-0964">Secreted</keyword>
<feature type="disulfide bond" evidence="18">
    <location>
        <begin position="233"/>
        <end position="265"/>
    </location>
</feature>
<accession>A0A2G5DGK5</accession>
<dbReference type="GO" id="GO:0140825">
    <property type="term" value="F:lactoperoxidase activity"/>
    <property type="evidence" value="ECO:0007669"/>
    <property type="project" value="UniProtKB-EC"/>
</dbReference>
<comment type="function">
    <text evidence="2">Removal of H(2)O(2), oxidation of toxic reductants, biosynthesis and degradation of lignin, suberization, auxin catabolism, response to environmental stresses such as wounding, pathogen attack and oxidative stress. These functions might be dependent on each isozyme/isoform in each plant tissue.</text>
</comment>
<dbReference type="SUPFAM" id="SSF48113">
    <property type="entry name" value="Heme-dependent peroxidases"/>
    <property type="match status" value="1"/>
</dbReference>
<evidence type="ECO:0000256" key="15">
    <source>
        <dbReference type="PIRSR" id="PIRSR600823-2"/>
    </source>
</evidence>
<comment type="similarity">
    <text evidence="19">Belongs to the peroxidase family. Classical plant (class III) peroxidase subfamily.</text>
</comment>
<protein>
    <recommendedName>
        <fullName evidence="4 19">Peroxidase</fullName>
        <ecNumber evidence="4 19">1.11.1.7</ecNumber>
    </recommendedName>
</protein>
<comment type="cofactor">
    <cofactor evidence="16 19">
        <name>Ca(2+)</name>
        <dbReference type="ChEBI" id="CHEBI:29108"/>
    </cofactor>
    <text evidence="16 19">Binds 2 calcium ions per subunit.</text>
</comment>
<comment type="similarity">
    <text evidence="3">Belongs to the peroxidase family. Ascorbate peroxidase subfamily.</text>
</comment>
<feature type="binding site" evidence="16">
    <location>
        <position position="105"/>
    </location>
    <ligand>
        <name>Ca(2+)</name>
        <dbReference type="ChEBI" id="CHEBI:29108"/>
        <label>1</label>
    </ligand>
</feature>
<sequence length="365" mass="40196">MWEIARQLSVLVLTVSLLLSLGNQSGEQQKNDRFNSSRSSISWIHPIILSNKEVIDSTLEYDYYRDSCPQAEYIVRSSIRFLYKEQPNVAPALLRLLFHDCFIQGCDASVLLDSTIDGNQSEKDTVPNQTLKGFHVIENIKAEIEAVCPATVSCADILVLAARDGLVLAGGPYYPLTTGRRDSLVSFANIAASEVPSPQDDLSKTLTSFASKGFDERETVSLLGAHSVGVAHCQFFRSRLYNFSGTGLPDPSLEPEFLHLMRSRCQSSDDSKSHTEEPGMSMGYDGATGPVFGTNYYNTLVLGKGILHADQQLMAGEGTASWVEAYASDESLFRRDFAQVMMKLSSLRVLTKPLGQIRLNCSRVA</sequence>
<dbReference type="PROSITE" id="PS00436">
    <property type="entry name" value="PEROXIDASE_2"/>
    <property type="match status" value="1"/>
</dbReference>
<comment type="subcellular location">
    <subcellularLocation>
        <location evidence="19">Secreted</location>
    </subcellularLocation>
</comment>
<evidence type="ECO:0000256" key="19">
    <source>
        <dbReference type="RuleBase" id="RU362060"/>
    </source>
</evidence>
<evidence type="ECO:0000256" key="9">
    <source>
        <dbReference type="ARBA" id="ARBA00023002"/>
    </source>
</evidence>
<evidence type="ECO:0000259" key="20">
    <source>
        <dbReference type="PROSITE" id="PS50873"/>
    </source>
</evidence>
<evidence type="ECO:0000256" key="3">
    <source>
        <dbReference type="ARBA" id="ARBA00006873"/>
    </source>
</evidence>
<dbReference type="InterPro" id="IPR019793">
    <property type="entry name" value="Peroxidases_heam-ligand_BS"/>
</dbReference>
<feature type="binding site" evidence="16">
    <location>
        <position position="285"/>
    </location>
    <ligand>
        <name>Ca(2+)</name>
        <dbReference type="ChEBI" id="CHEBI:29108"/>
        <label>2</label>
    </ligand>
</feature>
<evidence type="ECO:0000256" key="8">
    <source>
        <dbReference type="ARBA" id="ARBA00022729"/>
    </source>
</evidence>
<evidence type="ECO:0000256" key="13">
    <source>
        <dbReference type="ARBA" id="ARBA00023180"/>
    </source>
</evidence>
<feature type="binding site" evidence="16">
    <location>
        <position position="107"/>
    </location>
    <ligand>
        <name>Ca(2+)</name>
        <dbReference type="ChEBI" id="CHEBI:29108"/>
        <label>1</label>
    </ligand>
</feature>
<feature type="active site" description="Proton acceptor" evidence="14">
    <location>
        <position position="99"/>
    </location>
</feature>
<feature type="disulfide bond" evidence="18">
    <location>
        <begin position="68"/>
        <end position="148"/>
    </location>
</feature>
<evidence type="ECO:0000256" key="17">
    <source>
        <dbReference type="PIRSR" id="PIRSR600823-4"/>
    </source>
</evidence>
<gene>
    <name evidence="21" type="ORF">AQUCO_02000219v1</name>
</gene>
<name>A0A2G5DGK5_AQUCA</name>
<feature type="site" description="Transition state stabilizer" evidence="17">
    <location>
        <position position="95"/>
    </location>
</feature>
<keyword evidence="13" id="KW-0325">Glycoprotein</keyword>
<feature type="signal peptide" evidence="19">
    <location>
        <begin position="1"/>
        <end position="20"/>
    </location>
</feature>
<dbReference type="PRINTS" id="PR00461">
    <property type="entry name" value="PLPEROXIDASE"/>
</dbReference>
<dbReference type="InterPro" id="IPR000823">
    <property type="entry name" value="Peroxidase_pln"/>
</dbReference>
<feature type="binding site" description="axial binding residue" evidence="16">
    <location>
        <position position="226"/>
    </location>
    <ligand>
        <name>heme b</name>
        <dbReference type="ChEBI" id="CHEBI:60344"/>
    </ligand>
    <ligandPart>
        <name>Fe</name>
        <dbReference type="ChEBI" id="CHEBI:18248"/>
    </ligandPart>
</feature>
<evidence type="ECO:0000256" key="18">
    <source>
        <dbReference type="PIRSR" id="PIRSR600823-5"/>
    </source>
</evidence>
<dbReference type="GO" id="GO:0048511">
    <property type="term" value="P:rhythmic process"/>
    <property type="evidence" value="ECO:0007669"/>
    <property type="project" value="UniProtKB-KW"/>
</dbReference>
<dbReference type="GO" id="GO:0020037">
    <property type="term" value="F:heme binding"/>
    <property type="evidence" value="ECO:0007669"/>
    <property type="project" value="UniProtKB-UniRule"/>
</dbReference>
<dbReference type="FunFam" id="1.10.420.10:FF:000007">
    <property type="entry name" value="Peroxidase"/>
    <property type="match status" value="1"/>
</dbReference>